<dbReference type="Proteomes" id="UP000831785">
    <property type="component" value="Chromosome"/>
</dbReference>
<gene>
    <name evidence="1" type="ORF">MUN80_11285</name>
</gene>
<reference evidence="1 2" key="1">
    <citation type="submission" date="2022-04" db="EMBL/GenBank/DDBJ databases">
        <title>Hymenobacter sp. isolated from the air.</title>
        <authorList>
            <person name="Won M."/>
            <person name="Lee C.-M."/>
            <person name="Woen H.-Y."/>
            <person name="Kwon S.-W."/>
        </authorList>
    </citation>
    <scope>NUCLEOTIDE SEQUENCE [LARGE SCALE GENOMIC DNA]</scope>
    <source>
        <strain evidence="2">5116 S-27</strain>
    </source>
</reference>
<proteinExistence type="predicted"/>
<accession>A0ABY4FF54</accession>
<protein>
    <submittedName>
        <fullName evidence="1">Uncharacterized protein</fullName>
    </submittedName>
</protein>
<dbReference type="EMBL" id="CP095049">
    <property type="protein sequence ID" value="UOQ55312.1"/>
    <property type="molecule type" value="Genomic_DNA"/>
</dbReference>
<evidence type="ECO:0000313" key="1">
    <source>
        <dbReference type="EMBL" id="UOQ55312.1"/>
    </source>
</evidence>
<sequence>MSNPTSIALCLRAYLLLGLLWLAAGPVGATPRQLVTVRPGHLGAVHQTQPERTDVLQLEACPPPHLGLFRPDAPALALLLPADFPGFFRVRLPVPGPITQVPASAASPLLRPRLRASVSPNAP</sequence>
<organism evidence="1 2">
    <name type="scientific">Hymenobacter cellulosivorans</name>
    <dbReference type="NCBI Taxonomy" id="2932249"/>
    <lineage>
        <taxon>Bacteria</taxon>
        <taxon>Pseudomonadati</taxon>
        <taxon>Bacteroidota</taxon>
        <taxon>Cytophagia</taxon>
        <taxon>Cytophagales</taxon>
        <taxon>Hymenobacteraceae</taxon>
        <taxon>Hymenobacter</taxon>
    </lineage>
</organism>
<dbReference type="RefSeq" id="WP_244723817.1">
    <property type="nucleotide sequence ID" value="NZ_CP095049.1"/>
</dbReference>
<evidence type="ECO:0000313" key="2">
    <source>
        <dbReference type="Proteomes" id="UP000831785"/>
    </source>
</evidence>
<name>A0ABY4FF54_9BACT</name>
<keyword evidence="2" id="KW-1185">Reference proteome</keyword>